<evidence type="ECO:0000313" key="3">
    <source>
        <dbReference type="Proteomes" id="UP000264330"/>
    </source>
</evidence>
<feature type="transmembrane region" description="Helical" evidence="1">
    <location>
        <begin position="6"/>
        <end position="27"/>
    </location>
</feature>
<proteinExistence type="predicted"/>
<comment type="caution">
    <text evidence="2">The sequence shown here is derived from an EMBL/GenBank/DDBJ whole genome shotgun (WGS) entry which is preliminary data.</text>
</comment>
<reference evidence="2 3" key="1">
    <citation type="journal article" date="2018" name="Nat. Biotechnol.">
        <title>A standardized bacterial taxonomy based on genome phylogeny substantially revises the tree of life.</title>
        <authorList>
            <person name="Parks D.H."/>
            <person name="Chuvochina M."/>
            <person name="Waite D.W."/>
            <person name="Rinke C."/>
            <person name="Skarshewski A."/>
            <person name="Chaumeil P.A."/>
            <person name="Hugenholtz P."/>
        </authorList>
    </citation>
    <scope>NUCLEOTIDE SEQUENCE [LARGE SCALE GENOMIC DNA]</scope>
    <source>
        <strain evidence="2">UBA9359</strain>
    </source>
</reference>
<dbReference type="EMBL" id="DPMF01000091">
    <property type="protein sequence ID" value="HCV80230.1"/>
    <property type="molecule type" value="Genomic_DNA"/>
</dbReference>
<organism evidence="2 3">
    <name type="scientific">Zunongwangia profunda</name>
    <dbReference type="NCBI Taxonomy" id="398743"/>
    <lineage>
        <taxon>Bacteria</taxon>
        <taxon>Pseudomonadati</taxon>
        <taxon>Bacteroidota</taxon>
        <taxon>Flavobacteriia</taxon>
        <taxon>Flavobacteriales</taxon>
        <taxon>Flavobacteriaceae</taxon>
        <taxon>Zunongwangia</taxon>
    </lineage>
</organism>
<evidence type="ECO:0000256" key="1">
    <source>
        <dbReference type="SAM" id="Phobius"/>
    </source>
</evidence>
<gene>
    <name evidence="2" type="ORF">DGQ38_04190</name>
</gene>
<name>A0A3D5IYW7_9FLAO</name>
<accession>A0A3D5IYW7</accession>
<protein>
    <submittedName>
        <fullName evidence="2">Uncharacterized protein</fullName>
    </submittedName>
</protein>
<dbReference type="RefSeq" id="WP_013072050.1">
    <property type="nucleotide sequence ID" value="NZ_CAJXAW010000132.1"/>
</dbReference>
<keyword evidence="1" id="KW-0472">Membrane</keyword>
<sequence length="141" mass="16168">MTPQTLIIATYILIFLFISFLIFNHLADKQKTIKSNKKRTIAEEFKGQKVLIDGHLNKDNKTEIKEQLKAWNVEVEPKMSTETGILITGKNADELVIEEAKAFGTKIYSEESFLALNKAPHYVLHKNTRPLKKRATVKVRN</sequence>
<dbReference type="AlphaFoldDB" id="A0A3D5IYW7"/>
<dbReference type="SUPFAM" id="SSF52113">
    <property type="entry name" value="BRCT domain"/>
    <property type="match status" value="1"/>
</dbReference>
<keyword evidence="1" id="KW-0812">Transmembrane</keyword>
<dbReference type="InterPro" id="IPR036420">
    <property type="entry name" value="BRCT_dom_sf"/>
</dbReference>
<keyword evidence="1" id="KW-1133">Transmembrane helix</keyword>
<dbReference type="Proteomes" id="UP000264330">
    <property type="component" value="Unassembled WGS sequence"/>
</dbReference>
<evidence type="ECO:0000313" key="2">
    <source>
        <dbReference type="EMBL" id="HCV80230.1"/>
    </source>
</evidence>
<dbReference type="Gene3D" id="3.40.50.10190">
    <property type="entry name" value="BRCT domain"/>
    <property type="match status" value="1"/>
</dbReference>